<protein>
    <submittedName>
        <fullName evidence="2">Uncharacterized protein</fullName>
    </submittedName>
</protein>
<reference evidence="2 3" key="1">
    <citation type="submission" date="2020-02" db="EMBL/GenBank/DDBJ databases">
        <authorList>
            <person name="Ma Q."/>
            <person name="Huang Y."/>
            <person name="Song X."/>
            <person name="Pei D."/>
        </authorList>
    </citation>
    <scope>NUCLEOTIDE SEQUENCE [LARGE SCALE GENOMIC DNA]</scope>
    <source>
        <strain evidence="2">Sxm20200214</strain>
        <tissue evidence="2">Leaf</tissue>
    </source>
</reference>
<evidence type="ECO:0000256" key="1">
    <source>
        <dbReference type="SAM" id="MobiDB-lite"/>
    </source>
</evidence>
<organism evidence="2 3">
    <name type="scientific">Brassica carinata</name>
    <name type="common">Ethiopian mustard</name>
    <name type="synonym">Abyssinian cabbage</name>
    <dbReference type="NCBI Taxonomy" id="52824"/>
    <lineage>
        <taxon>Eukaryota</taxon>
        <taxon>Viridiplantae</taxon>
        <taxon>Streptophyta</taxon>
        <taxon>Embryophyta</taxon>
        <taxon>Tracheophyta</taxon>
        <taxon>Spermatophyta</taxon>
        <taxon>Magnoliopsida</taxon>
        <taxon>eudicotyledons</taxon>
        <taxon>Gunneridae</taxon>
        <taxon>Pentapetalae</taxon>
        <taxon>rosids</taxon>
        <taxon>malvids</taxon>
        <taxon>Brassicales</taxon>
        <taxon>Brassicaceae</taxon>
        <taxon>Brassiceae</taxon>
        <taxon>Brassica</taxon>
    </lineage>
</organism>
<dbReference type="AlphaFoldDB" id="A0A8X7W3U0"/>
<proteinExistence type="predicted"/>
<evidence type="ECO:0000313" key="3">
    <source>
        <dbReference type="Proteomes" id="UP000886595"/>
    </source>
</evidence>
<name>A0A8X7W3U0_BRACI</name>
<dbReference type="EMBL" id="JAAMPC010000003">
    <property type="protein sequence ID" value="KAG2322577.1"/>
    <property type="molecule type" value="Genomic_DNA"/>
</dbReference>
<sequence>MEEIWREKLRTYQSSLSIAKRRLEPEDSARNLDASVKDSDATDLEVVTSGPMGDPIV</sequence>
<comment type="caution">
    <text evidence="2">The sequence shown here is derived from an EMBL/GenBank/DDBJ whole genome shotgun (WGS) entry which is preliminary data.</text>
</comment>
<keyword evidence="3" id="KW-1185">Reference proteome</keyword>
<feature type="region of interest" description="Disordered" evidence="1">
    <location>
        <begin position="27"/>
        <end position="57"/>
    </location>
</feature>
<accession>A0A8X7W3U0</accession>
<feature type="compositionally biased region" description="Basic and acidic residues" evidence="1">
    <location>
        <begin position="27"/>
        <end position="40"/>
    </location>
</feature>
<dbReference type="Proteomes" id="UP000886595">
    <property type="component" value="Unassembled WGS sequence"/>
</dbReference>
<gene>
    <name evidence="2" type="ORF">Bca52824_015790</name>
</gene>
<evidence type="ECO:0000313" key="2">
    <source>
        <dbReference type="EMBL" id="KAG2322577.1"/>
    </source>
</evidence>